<evidence type="ECO:0000313" key="1">
    <source>
        <dbReference type="EMBL" id="KAK3290897.1"/>
    </source>
</evidence>
<name>A0AAE0LMS8_9PEZI</name>
<evidence type="ECO:0000313" key="2">
    <source>
        <dbReference type="Proteomes" id="UP001278766"/>
    </source>
</evidence>
<proteinExistence type="predicted"/>
<keyword evidence="2" id="KW-1185">Reference proteome</keyword>
<reference evidence="1" key="1">
    <citation type="journal article" date="2023" name="Mol. Phylogenet. Evol.">
        <title>Genome-scale phylogeny and comparative genomics of the fungal order Sordariales.</title>
        <authorList>
            <person name="Hensen N."/>
            <person name="Bonometti L."/>
            <person name="Westerberg I."/>
            <person name="Brannstrom I.O."/>
            <person name="Guillou S."/>
            <person name="Cros-Aarteil S."/>
            <person name="Calhoun S."/>
            <person name="Haridas S."/>
            <person name="Kuo A."/>
            <person name="Mondo S."/>
            <person name="Pangilinan J."/>
            <person name="Riley R."/>
            <person name="LaButti K."/>
            <person name="Andreopoulos B."/>
            <person name="Lipzen A."/>
            <person name="Chen C."/>
            <person name="Yan M."/>
            <person name="Daum C."/>
            <person name="Ng V."/>
            <person name="Clum A."/>
            <person name="Steindorff A."/>
            <person name="Ohm R.A."/>
            <person name="Martin F."/>
            <person name="Silar P."/>
            <person name="Natvig D.O."/>
            <person name="Lalanne C."/>
            <person name="Gautier V."/>
            <person name="Ament-Velasquez S.L."/>
            <person name="Kruys A."/>
            <person name="Hutchinson M.I."/>
            <person name="Powell A.J."/>
            <person name="Barry K."/>
            <person name="Miller A.N."/>
            <person name="Grigoriev I.V."/>
            <person name="Debuchy R."/>
            <person name="Gladieux P."/>
            <person name="Hiltunen Thoren M."/>
            <person name="Johannesson H."/>
        </authorList>
    </citation>
    <scope>NUCLEOTIDE SEQUENCE</scope>
    <source>
        <strain evidence="1">CBS 168.71</strain>
    </source>
</reference>
<dbReference type="GeneID" id="87845270"/>
<dbReference type="AlphaFoldDB" id="A0AAE0LMS8"/>
<dbReference type="Proteomes" id="UP001278766">
    <property type="component" value="Unassembled WGS sequence"/>
</dbReference>
<organism evidence="1 2">
    <name type="scientific">Chaetomium fimeti</name>
    <dbReference type="NCBI Taxonomy" id="1854472"/>
    <lineage>
        <taxon>Eukaryota</taxon>
        <taxon>Fungi</taxon>
        <taxon>Dikarya</taxon>
        <taxon>Ascomycota</taxon>
        <taxon>Pezizomycotina</taxon>
        <taxon>Sordariomycetes</taxon>
        <taxon>Sordariomycetidae</taxon>
        <taxon>Sordariales</taxon>
        <taxon>Chaetomiaceae</taxon>
        <taxon>Chaetomium</taxon>
    </lineage>
</organism>
<comment type="caution">
    <text evidence="1">The sequence shown here is derived from an EMBL/GenBank/DDBJ whole genome shotgun (WGS) entry which is preliminary data.</text>
</comment>
<gene>
    <name evidence="1" type="ORF">B0H64DRAFT_49369</name>
</gene>
<protein>
    <submittedName>
        <fullName evidence="1">Uncharacterized protein</fullName>
    </submittedName>
</protein>
<dbReference type="RefSeq" id="XP_062654411.1">
    <property type="nucleotide sequence ID" value="XM_062808322.1"/>
</dbReference>
<reference evidence="1" key="2">
    <citation type="submission" date="2023-06" db="EMBL/GenBank/DDBJ databases">
        <authorList>
            <consortium name="Lawrence Berkeley National Laboratory"/>
            <person name="Haridas S."/>
            <person name="Hensen N."/>
            <person name="Bonometti L."/>
            <person name="Westerberg I."/>
            <person name="Brannstrom I.O."/>
            <person name="Guillou S."/>
            <person name="Cros-Aarteil S."/>
            <person name="Calhoun S."/>
            <person name="Kuo A."/>
            <person name="Mondo S."/>
            <person name="Pangilinan J."/>
            <person name="Riley R."/>
            <person name="Labutti K."/>
            <person name="Andreopoulos B."/>
            <person name="Lipzen A."/>
            <person name="Chen C."/>
            <person name="Yanf M."/>
            <person name="Daum C."/>
            <person name="Ng V."/>
            <person name="Clum A."/>
            <person name="Steindorff A."/>
            <person name="Ohm R."/>
            <person name="Martin F."/>
            <person name="Silar P."/>
            <person name="Natvig D."/>
            <person name="Lalanne C."/>
            <person name="Gautier V."/>
            <person name="Ament-Velasquez S.L."/>
            <person name="Kruys A."/>
            <person name="Hutchinson M.I."/>
            <person name="Powell A.J."/>
            <person name="Barry K."/>
            <person name="Miller A.N."/>
            <person name="Grigoriev I.V."/>
            <person name="Debuchy R."/>
            <person name="Gladieux P."/>
            <person name="Thoren M.H."/>
            <person name="Johannesson H."/>
        </authorList>
    </citation>
    <scope>NUCLEOTIDE SEQUENCE</scope>
    <source>
        <strain evidence="1">CBS 168.71</strain>
    </source>
</reference>
<sequence length="110" mass="12265">MWFVDFCQVVFLSFSFHFYFFSSFSVSPSPPPPLSSSTFSSSPPPSFSHFLLIMPAPDEHPLVLFPSSHLKKRQARGLTLVVSRTACVPSWPPSPTGFVHPFTAAHRKPV</sequence>
<accession>A0AAE0LMS8</accession>
<dbReference type="EMBL" id="JAUEPN010000011">
    <property type="protein sequence ID" value="KAK3290897.1"/>
    <property type="molecule type" value="Genomic_DNA"/>
</dbReference>